<dbReference type="EMBL" id="KZ678131">
    <property type="protein sequence ID" value="PSN70672.1"/>
    <property type="molecule type" value="Genomic_DNA"/>
</dbReference>
<name>A0A2T2NZ28_CORCC</name>
<sequence length="74" mass="7614">MAGGPSGQDLINRIALRRRTGADNAVGWAVRKKLFSGRGMGARSEMSALGIGPGPGWVRYGMGVTTLGIGGLVE</sequence>
<accession>A0A2T2NZ28</accession>
<proteinExistence type="predicted"/>
<protein>
    <submittedName>
        <fullName evidence="1">Uncharacterized protein</fullName>
    </submittedName>
</protein>
<organism evidence="1 2">
    <name type="scientific">Corynespora cassiicola Philippines</name>
    <dbReference type="NCBI Taxonomy" id="1448308"/>
    <lineage>
        <taxon>Eukaryota</taxon>
        <taxon>Fungi</taxon>
        <taxon>Dikarya</taxon>
        <taxon>Ascomycota</taxon>
        <taxon>Pezizomycotina</taxon>
        <taxon>Dothideomycetes</taxon>
        <taxon>Pleosporomycetidae</taxon>
        <taxon>Pleosporales</taxon>
        <taxon>Corynesporascaceae</taxon>
        <taxon>Corynespora</taxon>
    </lineage>
</organism>
<dbReference type="AlphaFoldDB" id="A0A2T2NZ28"/>
<gene>
    <name evidence="1" type="ORF">BS50DRAFT_266107</name>
</gene>
<reference evidence="1 2" key="1">
    <citation type="journal article" date="2018" name="Front. Microbiol.">
        <title>Genome-Wide Analysis of Corynespora cassiicola Leaf Fall Disease Putative Effectors.</title>
        <authorList>
            <person name="Lopez D."/>
            <person name="Ribeiro S."/>
            <person name="Label P."/>
            <person name="Fumanal B."/>
            <person name="Venisse J.S."/>
            <person name="Kohler A."/>
            <person name="de Oliveira R.R."/>
            <person name="Labutti K."/>
            <person name="Lipzen A."/>
            <person name="Lail K."/>
            <person name="Bauer D."/>
            <person name="Ohm R.A."/>
            <person name="Barry K.W."/>
            <person name="Spatafora J."/>
            <person name="Grigoriev I.V."/>
            <person name="Martin F.M."/>
            <person name="Pujade-Renaud V."/>
        </authorList>
    </citation>
    <scope>NUCLEOTIDE SEQUENCE [LARGE SCALE GENOMIC DNA]</scope>
    <source>
        <strain evidence="1 2">Philippines</strain>
    </source>
</reference>
<keyword evidence="2" id="KW-1185">Reference proteome</keyword>
<dbReference type="Proteomes" id="UP000240883">
    <property type="component" value="Unassembled WGS sequence"/>
</dbReference>
<evidence type="ECO:0000313" key="1">
    <source>
        <dbReference type="EMBL" id="PSN70672.1"/>
    </source>
</evidence>
<evidence type="ECO:0000313" key="2">
    <source>
        <dbReference type="Proteomes" id="UP000240883"/>
    </source>
</evidence>